<dbReference type="Proteomes" id="UP000236416">
    <property type="component" value="Unassembled WGS sequence"/>
</dbReference>
<sequence>MVGDTLHASCQTLKDTWQNTSMPALNVCLNSITRNGDIANIDGNLLCMPDLPKVHGAASFPMPETQLNEWIYSSRNSELYRHSWDIWAGLNHVVGTVNKVPVRAFETWSTPTLMLYQINSGKMLQANASTAKHSTVGALPALELQQPHQFLNITPRLKAAAPDQANVGDTKIFVSVAYNPPAAQHAVNNKLFLQKTLDQYVKNGYTEVPNFPSNAITIKPVYKHISAQKYANKLYVMPGWPGTPSPAKAFLEQDWGSCVYINIKGSGQGGNSIDQGCKGPNTSNTFYLNNFIHHQLTAEEAKVVQKQITGREVVSGDYIILVGMHVTTREIKRWAWQTYWWSANSDQPYLPSNAEIAAFRKQSPLDPAANHYAMAVAYQMVQPAQPITGGQNTGSSLIAYNPHLEAGFDPGVFQSCASVGGAYAAPSDTNCNKPDPSINRYGVQSNCMTCHNMAMYNPKTNYKDKANRQKPYATDFYMSLQDKAFDGSLKLDFAWSLLGYMQDDSK</sequence>
<comment type="caution">
    <text evidence="1">The sequence shown here is derived from an EMBL/GenBank/DDBJ whole genome shotgun (WGS) entry which is preliminary data.</text>
</comment>
<evidence type="ECO:0000313" key="2">
    <source>
        <dbReference type="Proteomes" id="UP000236416"/>
    </source>
</evidence>
<accession>A0A2K4MIZ4</accession>
<evidence type="ECO:0000313" key="1">
    <source>
        <dbReference type="EMBL" id="POA97051.1"/>
    </source>
</evidence>
<keyword evidence="2" id="KW-1185">Reference proteome</keyword>
<dbReference type="AlphaFoldDB" id="A0A2K4MIZ4"/>
<organism evidence="1 2">
    <name type="scientific">Chromobacterium sinusclupearum</name>
    <dbReference type="NCBI Taxonomy" id="2077146"/>
    <lineage>
        <taxon>Bacteria</taxon>
        <taxon>Pseudomonadati</taxon>
        <taxon>Pseudomonadota</taxon>
        <taxon>Betaproteobacteria</taxon>
        <taxon>Neisseriales</taxon>
        <taxon>Chromobacteriaceae</taxon>
        <taxon>Chromobacterium</taxon>
    </lineage>
</organism>
<protein>
    <submittedName>
        <fullName evidence="1">Uncharacterized protein</fullName>
    </submittedName>
</protein>
<gene>
    <name evidence="1" type="ORF">C2134_19050</name>
</gene>
<reference evidence="1 2" key="1">
    <citation type="submission" date="2018-01" db="EMBL/GenBank/DDBJ databases">
        <title>Genomic Sequence of Chromobacterium MWU13-2610 from wild cranberry bogs within the Cape Cod National Seashore.</title>
        <authorList>
            <person name="O'Hara-Hanley K."/>
            <person name="Soby S."/>
            <person name="Harrison A."/>
        </authorList>
    </citation>
    <scope>NUCLEOTIDE SEQUENCE [LARGE SCALE GENOMIC DNA]</scope>
    <source>
        <strain evidence="1 2">MWU13-2610</strain>
    </source>
</reference>
<name>A0A2K4MIZ4_9NEIS</name>
<dbReference type="EMBL" id="PPTF01000085">
    <property type="protein sequence ID" value="POA97051.1"/>
    <property type="molecule type" value="Genomic_DNA"/>
</dbReference>
<proteinExistence type="predicted"/>